<keyword evidence="3 7" id="KW-0997">Cell inner membrane</keyword>
<keyword evidence="4 7" id="KW-0812">Transmembrane</keyword>
<accession>A0A2K8KHV3</accession>
<evidence type="ECO:0000256" key="4">
    <source>
        <dbReference type="ARBA" id="ARBA00022692"/>
    </source>
</evidence>
<feature type="transmembrane region" description="Helical" evidence="7">
    <location>
        <begin position="399"/>
        <end position="423"/>
    </location>
</feature>
<dbReference type="OrthoDB" id="9790209at2"/>
<sequence length="429" mass="45469">MFLDPGYIILILLIGLLMMGMPIAFVLGVTASVMIILDPAVVPQIIGLIPFGGANNYLLVAALLFMIAGEIMNQGKIAEKLIAFASSLVGHIRGGLAHVNILTSLFFSEISGTATSDAAAIGSVMIPQMKKRGYPAAFAAAVTSTSATMAIIVPPSLNLILYAYVANASIAQLFAAGILPGFLVCFLLIMTAYLISVKRGYPTEGAFSWARVASTGKDAALPLTLPILILVGILGGVFTATEAGAVAALWSIVMAAFLYRTVTWRVFLDTLRIAGKRSAMLMFIVATSTLLGWYLTNQRIPQEIANAILGISENYWVVLLAINVFFLLAGTIVHGTPAILMLVPIFLPLADQLGIDRVHFGLIVTINLGIGQQTPPVASVVLITCAIARISLAQIIPSMMWFIGAMLIALALINVFPAISLWLPSVILS</sequence>
<dbReference type="EMBL" id="CP024899">
    <property type="protein sequence ID" value="ATX65720.1"/>
    <property type="molecule type" value="Genomic_DNA"/>
</dbReference>
<feature type="transmembrane region" description="Helical" evidence="7">
    <location>
        <begin position="247"/>
        <end position="267"/>
    </location>
</feature>
<comment type="subcellular location">
    <subcellularLocation>
        <location evidence="1 7">Cell inner membrane</location>
        <topology evidence="1 7">Multi-pass membrane protein</topology>
    </subcellularLocation>
</comment>
<dbReference type="Proteomes" id="UP000228948">
    <property type="component" value="Chromosome"/>
</dbReference>
<proteinExistence type="inferred from homology"/>
<dbReference type="PANTHER" id="PTHR33362">
    <property type="entry name" value="SIALIC ACID TRAP TRANSPORTER PERMEASE PROTEIN SIAT-RELATED"/>
    <property type="match status" value="1"/>
</dbReference>
<evidence type="ECO:0000256" key="7">
    <source>
        <dbReference type="RuleBase" id="RU369079"/>
    </source>
</evidence>
<gene>
    <name evidence="9" type="ORF">BG454_07670</name>
</gene>
<feature type="transmembrane region" description="Helical" evidence="7">
    <location>
        <begin position="279"/>
        <end position="296"/>
    </location>
</feature>
<evidence type="ECO:0000256" key="5">
    <source>
        <dbReference type="ARBA" id="ARBA00022989"/>
    </source>
</evidence>
<dbReference type="InterPro" id="IPR004681">
    <property type="entry name" value="TRAP_DctM"/>
</dbReference>
<name>A0A2K8KHV3_9RHOB</name>
<evidence type="ECO:0000313" key="10">
    <source>
        <dbReference type="Proteomes" id="UP000228948"/>
    </source>
</evidence>
<evidence type="ECO:0000256" key="6">
    <source>
        <dbReference type="ARBA" id="ARBA00023136"/>
    </source>
</evidence>
<dbReference type="NCBIfam" id="TIGR00786">
    <property type="entry name" value="dctM"/>
    <property type="match status" value="1"/>
</dbReference>
<feature type="transmembrane region" description="Helical" evidence="7">
    <location>
        <begin position="81"/>
        <end position="99"/>
    </location>
</feature>
<dbReference type="STRING" id="441209.GCA_001870665_01311"/>
<dbReference type="PIRSF" id="PIRSF006066">
    <property type="entry name" value="HI0050"/>
    <property type="match status" value="1"/>
</dbReference>
<comment type="caution">
    <text evidence="7">Lacks conserved residue(s) required for the propagation of feature annotation.</text>
</comment>
<protein>
    <recommendedName>
        <fullName evidence="7">TRAP transporter large permease protein</fullName>
    </recommendedName>
</protein>
<keyword evidence="6 7" id="KW-0472">Membrane</keyword>
<dbReference type="InterPro" id="IPR010656">
    <property type="entry name" value="DctM"/>
</dbReference>
<reference evidence="9 10" key="1">
    <citation type="submission" date="2017-11" db="EMBL/GenBank/DDBJ databases">
        <title>Revised Sequence and Annotation of the Rhodobaca barguzinensis strain alga05 Genome.</title>
        <authorList>
            <person name="Kopejtka K."/>
            <person name="Tomasch J.M."/>
            <person name="Bunk B."/>
            <person name="Koblizek M."/>
        </authorList>
    </citation>
    <scope>NUCLEOTIDE SEQUENCE [LARGE SCALE GENOMIC DNA]</scope>
    <source>
        <strain evidence="10">alga05</strain>
    </source>
</reference>
<dbReference type="PANTHER" id="PTHR33362:SF2">
    <property type="entry name" value="TRAP TRANSPORTER LARGE PERMEASE PROTEIN"/>
    <property type="match status" value="1"/>
</dbReference>
<dbReference type="GO" id="GO:0022857">
    <property type="term" value="F:transmembrane transporter activity"/>
    <property type="evidence" value="ECO:0007669"/>
    <property type="project" value="UniProtKB-UniRule"/>
</dbReference>
<evidence type="ECO:0000256" key="1">
    <source>
        <dbReference type="ARBA" id="ARBA00004429"/>
    </source>
</evidence>
<feature type="domain" description="TRAP C4-dicarboxylate transport system permease DctM subunit" evidence="8">
    <location>
        <begin position="10"/>
        <end position="419"/>
    </location>
</feature>
<feature type="transmembrane region" description="Helical" evidence="7">
    <location>
        <begin position="138"/>
        <end position="164"/>
    </location>
</feature>
<organism evidence="9 10">
    <name type="scientific">Roseinatronobacter bogoriensis subsp. barguzinensis</name>
    <dbReference type="NCBI Taxonomy" id="441209"/>
    <lineage>
        <taxon>Bacteria</taxon>
        <taxon>Pseudomonadati</taxon>
        <taxon>Pseudomonadota</taxon>
        <taxon>Alphaproteobacteria</taxon>
        <taxon>Rhodobacterales</taxon>
        <taxon>Paracoccaceae</taxon>
        <taxon>Roseinatronobacter</taxon>
    </lineage>
</organism>
<dbReference type="Pfam" id="PF06808">
    <property type="entry name" value="DctM"/>
    <property type="match status" value="1"/>
</dbReference>
<keyword evidence="7" id="KW-0813">Transport</keyword>
<dbReference type="RefSeq" id="WP_071480274.1">
    <property type="nucleotide sequence ID" value="NZ_CP024899.1"/>
</dbReference>
<keyword evidence="5 7" id="KW-1133">Transmembrane helix</keyword>
<feature type="transmembrane region" description="Helical" evidence="7">
    <location>
        <begin position="316"/>
        <end position="347"/>
    </location>
</feature>
<keyword evidence="2" id="KW-1003">Cell membrane</keyword>
<dbReference type="GO" id="GO:0005886">
    <property type="term" value="C:plasma membrane"/>
    <property type="evidence" value="ECO:0007669"/>
    <property type="project" value="UniProtKB-SubCell"/>
</dbReference>
<feature type="transmembrane region" description="Helical" evidence="7">
    <location>
        <begin position="7"/>
        <end position="36"/>
    </location>
</feature>
<comment type="similarity">
    <text evidence="7">Belongs to the TRAP transporter large permease family.</text>
</comment>
<feature type="transmembrane region" description="Helical" evidence="7">
    <location>
        <begin position="48"/>
        <end position="69"/>
    </location>
</feature>
<dbReference type="KEGG" id="rbg:BG454_07670"/>
<feature type="transmembrane region" description="Helical" evidence="7">
    <location>
        <begin position="219"/>
        <end position="241"/>
    </location>
</feature>
<comment type="subunit">
    <text evidence="7">The complex comprises the extracytoplasmic solute receptor protein and the two transmembrane proteins.</text>
</comment>
<evidence type="ECO:0000313" key="9">
    <source>
        <dbReference type="EMBL" id="ATX65720.1"/>
    </source>
</evidence>
<feature type="transmembrane region" description="Helical" evidence="7">
    <location>
        <begin position="170"/>
        <end position="195"/>
    </location>
</feature>
<keyword evidence="10" id="KW-1185">Reference proteome</keyword>
<dbReference type="AlphaFoldDB" id="A0A2K8KHV3"/>
<evidence type="ECO:0000259" key="8">
    <source>
        <dbReference type="Pfam" id="PF06808"/>
    </source>
</evidence>
<evidence type="ECO:0000256" key="3">
    <source>
        <dbReference type="ARBA" id="ARBA00022519"/>
    </source>
</evidence>
<comment type="function">
    <text evidence="7">Part of the tripartite ATP-independent periplasmic (TRAP) transport system.</text>
</comment>
<evidence type="ECO:0000256" key="2">
    <source>
        <dbReference type="ARBA" id="ARBA00022475"/>
    </source>
</evidence>